<keyword evidence="2" id="KW-0808">Transferase</keyword>
<dbReference type="Proteomes" id="UP000229816">
    <property type="component" value="Unassembled WGS sequence"/>
</dbReference>
<name>A0A2M8ESK9_9BACT</name>
<dbReference type="InterPro" id="IPR029044">
    <property type="entry name" value="Nucleotide-diphossugar_trans"/>
</dbReference>
<dbReference type="PANTHER" id="PTHR43630:SF2">
    <property type="entry name" value="GLYCOSYLTRANSFERASE"/>
    <property type="match status" value="1"/>
</dbReference>
<dbReference type="PANTHER" id="PTHR43630">
    <property type="entry name" value="POLY-BETA-1,6-N-ACETYL-D-GLUCOSAMINE SYNTHASE"/>
    <property type="match status" value="1"/>
</dbReference>
<evidence type="ECO:0000259" key="1">
    <source>
        <dbReference type="Pfam" id="PF00535"/>
    </source>
</evidence>
<dbReference type="AlphaFoldDB" id="A0A2M8ESK9"/>
<comment type="caution">
    <text evidence="2">The sequence shown here is derived from an EMBL/GenBank/DDBJ whole genome shotgun (WGS) entry which is preliminary data.</text>
</comment>
<dbReference type="Pfam" id="PF00535">
    <property type="entry name" value="Glycos_transf_2"/>
    <property type="match status" value="1"/>
</dbReference>
<dbReference type="GO" id="GO:0016740">
    <property type="term" value="F:transferase activity"/>
    <property type="evidence" value="ECO:0007669"/>
    <property type="project" value="UniProtKB-KW"/>
</dbReference>
<dbReference type="CDD" id="cd00761">
    <property type="entry name" value="Glyco_tranf_GTA_type"/>
    <property type="match status" value="1"/>
</dbReference>
<dbReference type="EMBL" id="PFSF01000040">
    <property type="protein sequence ID" value="PJC28097.1"/>
    <property type="molecule type" value="Genomic_DNA"/>
</dbReference>
<evidence type="ECO:0000313" key="2">
    <source>
        <dbReference type="EMBL" id="PJC28097.1"/>
    </source>
</evidence>
<evidence type="ECO:0000313" key="3">
    <source>
        <dbReference type="Proteomes" id="UP000229816"/>
    </source>
</evidence>
<feature type="domain" description="Glycosyltransferase 2-like" evidence="1">
    <location>
        <begin position="3"/>
        <end position="123"/>
    </location>
</feature>
<dbReference type="InterPro" id="IPR001173">
    <property type="entry name" value="Glyco_trans_2-like"/>
</dbReference>
<accession>A0A2M8ESK9</accession>
<dbReference type="SUPFAM" id="SSF53448">
    <property type="entry name" value="Nucleotide-diphospho-sugar transferases"/>
    <property type="match status" value="1"/>
</dbReference>
<organism evidence="2 3">
    <name type="scientific">Candidatus Shapirobacteria bacterium CG_4_9_14_0_2_um_filter_39_11</name>
    <dbReference type="NCBI Taxonomy" id="1974478"/>
    <lineage>
        <taxon>Bacteria</taxon>
        <taxon>Candidatus Shapironibacteriota</taxon>
    </lineage>
</organism>
<feature type="non-terminal residue" evidence="2">
    <location>
        <position position="192"/>
    </location>
</feature>
<dbReference type="Gene3D" id="3.90.550.10">
    <property type="entry name" value="Spore Coat Polysaccharide Biosynthesis Protein SpsA, Chain A"/>
    <property type="match status" value="1"/>
</dbReference>
<protein>
    <submittedName>
        <fullName evidence="2">Glycosyl transferase</fullName>
    </submittedName>
</protein>
<reference evidence="3" key="1">
    <citation type="submission" date="2017-09" db="EMBL/GenBank/DDBJ databases">
        <title>Depth-based differentiation of microbial function through sediment-hosted aquifers and enrichment of novel symbionts in the deep terrestrial subsurface.</title>
        <authorList>
            <person name="Probst A.J."/>
            <person name="Ladd B."/>
            <person name="Jarett J.K."/>
            <person name="Geller-Mcgrath D.E."/>
            <person name="Sieber C.M.K."/>
            <person name="Emerson J.B."/>
            <person name="Anantharaman K."/>
            <person name="Thomas B.C."/>
            <person name="Malmstrom R."/>
            <person name="Stieglmeier M."/>
            <person name="Klingl A."/>
            <person name="Woyke T."/>
            <person name="Ryan C.M."/>
            <person name="Banfield J.F."/>
        </authorList>
    </citation>
    <scope>NUCLEOTIDE SEQUENCE [LARGE SCALE GENOMIC DNA]</scope>
</reference>
<gene>
    <name evidence="2" type="ORF">CO054_01955</name>
</gene>
<proteinExistence type="predicted"/>
<sequence length="192" mass="21699">MISVIVTTKNESVYLPSLLESLSEQKYKDFEVIVVDNGSVDGTKNIAKKAGARVFDKGPERSFQRNFGVQKAKGEYVLILDADMMLTEDVLKESVAKFEKNSKIGALIIPEKSFGIGFWAKCKAFEREFYVGDETIEAPRFFKKSVFDEFSGYDEKITGPEDWDLPLRMRKAGVEIGRISSYILHNEGKFSP</sequence>